<keyword evidence="5" id="KW-0393">Immunoglobulin domain</keyword>
<dbReference type="InterPro" id="IPR036179">
    <property type="entry name" value="Ig-like_dom_sf"/>
</dbReference>
<dbReference type="InterPro" id="IPR003599">
    <property type="entry name" value="Ig_sub"/>
</dbReference>
<dbReference type="PROSITE" id="PS50835">
    <property type="entry name" value="IG_LIKE"/>
    <property type="match status" value="5"/>
</dbReference>
<organism evidence="8 9">
    <name type="scientific">Mya arenaria</name>
    <name type="common">Soft-shell clam</name>
    <dbReference type="NCBI Taxonomy" id="6604"/>
    <lineage>
        <taxon>Eukaryota</taxon>
        <taxon>Metazoa</taxon>
        <taxon>Spiralia</taxon>
        <taxon>Lophotrochozoa</taxon>
        <taxon>Mollusca</taxon>
        <taxon>Bivalvia</taxon>
        <taxon>Autobranchia</taxon>
        <taxon>Heteroconchia</taxon>
        <taxon>Euheterodonta</taxon>
        <taxon>Imparidentia</taxon>
        <taxon>Neoheterodontei</taxon>
        <taxon>Myida</taxon>
        <taxon>Myoidea</taxon>
        <taxon>Myidae</taxon>
        <taxon>Mya</taxon>
    </lineage>
</organism>
<dbReference type="PANTHER" id="PTHR11640:SF164">
    <property type="entry name" value="MAM DOMAIN-CONTAINING GLYCOSYLPHOSPHATIDYLINOSITOL ANCHOR PROTEIN 1"/>
    <property type="match status" value="1"/>
</dbReference>
<comment type="subcellular location">
    <subcellularLocation>
        <location evidence="1">Membrane</location>
        <topology evidence="1">Single-pass type I membrane protein</topology>
    </subcellularLocation>
</comment>
<dbReference type="SMART" id="SM00408">
    <property type="entry name" value="IGc2"/>
    <property type="match status" value="5"/>
</dbReference>
<evidence type="ECO:0000256" key="6">
    <source>
        <dbReference type="SAM" id="MobiDB-lite"/>
    </source>
</evidence>
<sequence length="744" mass="81604">MEKNLYSLCIERLTRDQSINKYIYLLKSLIDVSDGPDNVSLSPATANYTVTEGNNLAAITCSATCYPACTYKWSRSKVIVSSTSTLVLSKIERRKDGSYICTARNPGSNGPDKVLMSPAYRSYTLTEGDNLVIKCSAMCSPACTYTWSGSGNPWTIPWVTLSYKATLNIGQIKRFEARSYMCTAQNSISSVPKHDGPDTVFINPSQTSYTMTEGLTMGVIYCYANCNPPCVYTWSRSGRTVRSNNTLNLGEVERGEAGSYVCTAKNPDGPSSLMLSPSTLRYIKNEGDTLGEITCSADCFPECNIRWQRTSGVSLNVVSYNAYMSIGKLDRSKRGSYRCEAINPDTRSKTTNTVTVDVRYGPDDVTLNVPHIHTVTEGDTVKNIYCSADCWPGCVFTWSNMTKKQQVSSSTVLEFRIAHRYDADSPDVVISQSTAFLNENAPLDLLCKATGVPAVYNYTGFLQRVNDIVVPNSHVGRPGLRDSISVNIPALRLQDTGVYTCYVHNGIIGHNKQLLQTVSRKVEVQASPRFLLDGTNFAGETSGNITIAIPFISIPEFTSYNVLRHDGQAVSTNGKCSLHIRNESVHPLFYGQRVKLTGNVLEIIIRDLSEKDFGKYKMQITNDINTANFSIDVKATSRPSQPTELNLTTLDNIVTFDWNKGFNGEKQTSIPEAMIGGTAGGGIDIPDEVDNPMYVSGDDVDIPKATTADIYATPDKKKPKQNEGAGDICAVVDKKKNSKNKEAG</sequence>
<feature type="domain" description="Ig-like" evidence="7">
    <location>
        <begin position="426"/>
        <end position="519"/>
    </location>
</feature>
<evidence type="ECO:0000256" key="4">
    <source>
        <dbReference type="ARBA" id="ARBA00023180"/>
    </source>
</evidence>
<dbReference type="SMART" id="SM00409">
    <property type="entry name" value="IG"/>
    <property type="match status" value="5"/>
</dbReference>
<dbReference type="Pfam" id="PF13895">
    <property type="entry name" value="Ig_2"/>
    <property type="match status" value="1"/>
</dbReference>
<evidence type="ECO:0000256" key="1">
    <source>
        <dbReference type="ARBA" id="ARBA00004479"/>
    </source>
</evidence>
<dbReference type="PANTHER" id="PTHR11640">
    <property type="entry name" value="NEPHRIN"/>
    <property type="match status" value="1"/>
</dbReference>
<dbReference type="EMBL" id="CP111016">
    <property type="protein sequence ID" value="WAR06240.1"/>
    <property type="molecule type" value="Genomic_DNA"/>
</dbReference>
<keyword evidence="9" id="KW-1185">Reference proteome</keyword>
<feature type="region of interest" description="Disordered" evidence="6">
    <location>
        <begin position="711"/>
        <end position="744"/>
    </location>
</feature>
<evidence type="ECO:0000313" key="8">
    <source>
        <dbReference type="EMBL" id="WAR06240.1"/>
    </source>
</evidence>
<evidence type="ECO:0000256" key="5">
    <source>
        <dbReference type="ARBA" id="ARBA00023319"/>
    </source>
</evidence>
<name>A0ABY7E8S3_MYAAR</name>
<protein>
    <submittedName>
        <fullName evidence="8">HMCN2-like protein</fullName>
    </submittedName>
</protein>
<evidence type="ECO:0000313" key="9">
    <source>
        <dbReference type="Proteomes" id="UP001164746"/>
    </source>
</evidence>
<dbReference type="Gene3D" id="2.60.40.10">
    <property type="entry name" value="Immunoglobulins"/>
    <property type="match status" value="5"/>
</dbReference>
<dbReference type="Proteomes" id="UP001164746">
    <property type="component" value="Chromosome 5"/>
</dbReference>
<dbReference type="InterPro" id="IPR007110">
    <property type="entry name" value="Ig-like_dom"/>
</dbReference>
<dbReference type="InterPro" id="IPR013783">
    <property type="entry name" value="Ig-like_fold"/>
</dbReference>
<keyword evidence="2" id="KW-0472">Membrane</keyword>
<gene>
    <name evidence="8" type="ORF">MAR_021609</name>
</gene>
<feature type="compositionally biased region" description="Basic and acidic residues" evidence="6">
    <location>
        <begin position="732"/>
        <end position="744"/>
    </location>
</feature>
<keyword evidence="3" id="KW-1015">Disulfide bond</keyword>
<feature type="domain" description="Ig-like" evidence="7">
    <location>
        <begin position="197"/>
        <end position="276"/>
    </location>
</feature>
<feature type="domain" description="Ig-like" evidence="7">
    <location>
        <begin position="277"/>
        <end position="355"/>
    </location>
</feature>
<feature type="domain" description="Ig-like" evidence="7">
    <location>
        <begin position="36"/>
        <end position="117"/>
    </location>
</feature>
<accession>A0ABY7E8S3</accession>
<dbReference type="InterPro" id="IPR003598">
    <property type="entry name" value="Ig_sub2"/>
</dbReference>
<keyword evidence="4" id="KW-0325">Glycoprotein</keyword>
<evidence type="ECO:0000259" key="7">
    <source>
        <dbReference type="PROSITE" id="PS50835"/>
    </source>
</evidence>
<proteinExistence type="predicted"/>
<dbReference type="SUPFAM" id="SSF48726">
    <property type="entry name" value="Immunoglobulin"/>
    <property type="match status" value="5"/>
</dbReference>
<reference evidence="8" key="1">
    <citation type="submission" date="2022-11" db="EMBL/GenBank/DDBJ databases">
        <title>Centuries of genome instability and evolution in soft-shell clam transmissible cancer (bioRxiv).</title>
        <authorList>
            <person name="Hart S.F.M."/>
            <person name="Yonemitsu M.A."/>
            <person name="Giersch R.M."/>
            <person name="Beal B.F."/>
            <person name="Arriagada G."/>
            <person name="Davis B.W."/>
            <person name="Ostrander E.A."/>
            <person name="Goff S.P."/>
            <person name="Metzger M.J."/>
        </authorList>
    </citation>
    <scope>NUCLEOTIDE SEQUENCE</scope>
    <source>
        <strain evidence="8">MELC-2E11</strain>
        <tissue evidence="8">Siphon/mantle</tissue>
    </source>
</reference>
<dbReference type="InterPro" id="IPR051275">
    <property type="entry name" value="Cell_adhesion_signaling"/>
</dbReference>
<feature type="domain" description="Ig-like" evidence="7">
    <location>
        <begin position="118"/>
        <end position="187"/>
    </location>
</feature>
<dbReference type="CDD" id="cd00096">
    <property type="entry name" value="Ig"/>
    <property type="match status" value="1"/>
</dbReference>
<evidence type="ECO:0000256" key="2">
    <source>
        <dbReference type="ARBA" id="ARBA00023136"/>
    </source>
</evidence>
<evidence type="ECO:0000256" key="3">
    <source>
        <dbReference type="ARBA" id="ARBA00023157"/>
    </source>
</evidence>